<gene>
    <name evidence="3" type="ORF">Rhopal_004292-T1</name>
</gene>
<organism evidence="3 4">
    <name type="scientific">Rhodotorula paludigena</name>
    <dbReference type="NCBI Taxonomy" id="86838"/>
    <lineage>
        <taxon>Eukaryota</taxon>
        <taxon>Fungi</taxon>
        <taxon>Dikarya</taxon>
        <taxon>Basidiomycota</taxon>
        <taxon>Pucciniomycotina</taxon>
        <taxon>Microbotryomycetes</taxon>
        <taxon>Sporidiobolales</taxon>
        <taxon>Sporidiobolaceae</taxon>
        <taxon>Rhodotorula</taxon>
    </lineage>
</organism>
<dbReference type="PANTHER" id="PTHR45648:SF22">
    <property type="entry name" value="GDSL LIPASE_ACYLHYDROLASE FAMILY PROTEIN (AFU_ORTHOLOGUE AFUA_4G14700)"/>
    <property type="match status" value="1"/>
</dbReference>
<dbReference type="Proteomes" id="UP001342314">
    <property type="component" value="Unassembled WGS sequence"/>
</dbReference>
<keyword evidence="2" id="KW-0732">Signal</keyword>
<evidence type="ECO:0000313" key="3">
    <source>
        <dbReference type="EMBL" id="GJN91273.1"/>
    </source>
</evidence>
<dbReference type="SUPFAM" id="SSF52266">
    <property type="entry name" value="SGNH hydrolase"/>
    <property type="match status" value="1"/>
</dbReference>
<dbReference type="GO" id="GO:0016788">
    <property type="term" value="F:hydrolase activity, acting on ester bonds"/>
    <property type="evidence" value="ECO:0007669"/>
    <property type="project" value="InterPro"/>
</dbReference>
<sequence>MLSLARAVVAGAAVLAAVSPSAAKGVSLDGVETIFSFGDSYSTVGYSPKDGVHDLPLLGGTTAGGFNWVQYLAFSSASTNHSYYDLAQSGATVNSSVLKHEAASPLSFEEQVDLWEDFFIGDEAEVKWVPETTLFTAFFGIKYADMGYTGLQHQNATEKIPQVVSSYKNLISKLYEDGARKFLLLTMPSTFRAPYIRSFGPDMVKTFESNTASFLAQLKTAISDLAARYPDASFARFDVQPFLDPILDDPKSFNLTIGDSSCPAYWNTHEPERNSDACEAALKDYVWLDDYHPTWSVHKLLAESIQEFLADESAQASALANFDAVATSSTAEASSTGSTDAIAPIARRGRHGANRRRRPLHGGSARARRMAWTPQLLAERAKMRRRWAGLA</sequence>
<dbReference type="InterPro" id="IPR036514">
    <property type="entry name" value="SGNH_hydro_sf"/>
</dbReference>
<evidence type="ECO:0000256" key="2">
    <source>
        <dbReference type="SAM" id="SignalP"/>
    </source>
</evidence>
<dbReference type="Gene3D" id="3.40.50.1110">
    <property type="entry name" value="SGNH hydrolase"/>
    <property type="match status" value="1"/>
</dbReference>
<protein>
    <submittedName>
        <fullName evidence="3">Uncharacterized protein</fullName>
    </submittedName>
</protein>
<dbReference type="CDD" id="cd01846">
    <property type="entry name" value="fatty_acyltransferase_like"/>
    <property type="match status" value="1"/>
</dbReference>
<proteinExistence type="predicted"/>
<accession>A0AAV5GM37</accession>
<evidence type="ECO:0000313" key="4">
    <source>
        <dbReference type="Proteomes" id="UP001342314"/>
    </source>
</evidence>
<name>A0AAV5GM37_9BASI</name>
<dbReference type="InterPro" id="IPR001087">
    <property type="entry name" value="GDSL"/>
</dbReference>
<keyword evidence="1" id="KW-0378">Hydrolase</keyword>
<keyword evidence="4" id="KW-1185">Reference proteome</keyword>
<dbReference type="InterPro" id="IPR051058">
    <property type="entry name" value="GDSL_Est/Lipase"/>
</dbReference>
<feature type="chain" id="PRO_5043932682" evidence="2">
    <location>
        <begin position="24"/>
        <end position="391"/>
    </location>
</feature>
<feature type="signal peptide" evidence="2">
    <location>
        <begin position="1"/>
        <end position="23"/>
    </location>
</feature>
<comment type="caution">
    <text evidence="3">The sequence shown here is derived from an EMBL/GenBank/DDBJ whole genome shotgun (WGS) entry which is preliminary data.</text>
</comment>
<dbReference type="Pfam" id="PF00657">
    <property type="entry name" value="Lipase_GDSL"/>
    <property type="match status" value="1"/>
</dbReference>
<evidence type="ECO:0000256" key="1">
    <source>
        <dbReference type="ARBA" id="ARBA00022801"/>
    </source>
</evidence>
<dbReference type="AlphaFoldDB" id="A0AAV5GM37"/>
<reference evidence="3 4" key="1">
    <citation type="submission" date="2021-12" db="EMBL/GenBank/DDBJ databases">
        <title>High titer production of polyol ester of fatty acids by Rhodotorula paludigena BS15 towards product separation-free biomass refinery.</title>
        <authorList>
            <person name="Mano J."/>
            <person name="Ono H."/>
            <person name="Tanaka T."/>
            <person name="Naito K."/>
            <person name="Sushida H."/>
            <person name="Ike M."/>
            <person name="Tokuyasu K."/>
            <person name="Kitaoka M."/>
        </authorList>
    </citation>
    <scope>NUCLEOTIDE SEQUENCE [LARGE SCALE GENOMIC DNA]</scope>
    <source>
        <strain evidence="3 4">BS15</strain>
    </source>
</reference>
<dbReference type="EMBL" id="BQKY01000008">
    <property type="protein sequence ID" value="GJN91273.1"/>
    <property type="molecule type" value="Genomic_DNA"/>
</dbReference>
<dbReference type="PANTHER" id="PTHR45648">
    <property type="entry name" value="GDSL LIPASE/ACYLHYDROLASE FAMILY PROTEIN (AFU_ORTHOLOGUE AFUA_4G14700)"/>
    <property type="match status" value="1"/>
</dbReference>